<dbReference type="Proteomes" id="UP001161409">
    <property type="component" value="Unassembled WGS sequence"/>
</dbReference>
<organism evidence="2 3">
    <name type="scientific">Sneathiella chinensis</name>
    <dbReference type="NCBI Taxonomy" id="349750"/>
    <lineage>
        <taxon>Bacteria</taxon>
        <taxon>Pseudomonadati</taxon>
        <taxon>Pseudomonadota</taxon>
        <taxon>Alphaproteobacteria</taxon>
        <taxon>Sneathiellales</taxon>
        <taxon>Sneathiellaceae</taxon>
        <taxon>Sneathiella</taxon>
    </lineage>
</organism>
<dbReference type="RefSeq" id="WP_169561426.1">
    <property type="nucleotide sequence ID" value="NZ_BSNF01000008.1"/>
</dbReference>
<dbReference type="InterPro" id="IPR029068">
    <property type="entry name" value="Glyas_Bleomycin-R_OHBP_Dase"/>
</dbReference>
<sequence>MNGPSFVRLRQICLASLDLKAAEDALAHTLNLPPCHRSALDHFGLENSMFALNGTFIEIVAPTAADTAVHRFLNRTGGRGGYMAIFDCDDITPRQQAANALGIPTAFERRTPTADLLQLNPKATGATMLEFDRHEGGTDLLGRYEWAGGDWHPFVSTDHTDRLQSITILTPDPAARAGLWSPLFGKPADDDGPDRINLMLDHGHITFQKGETDTETERLDRATLTVTSIRDTLNRAQEANLPTEDTAFHCGGVTFELTEP</sequence>
<dbReference type="Pfam" id="PF13468">
    <property type="entry name" value="Glyoxalase_3"/>
    <property type="match status" value="1"/>
</dbReference>
<dbReference type="SUPFAM" id="SSF54593">
    <property type="entry name" value="Glyoxalase/Bleomycin resistance protein/Dihydroxybiphenyl dioxygenase"/>
    <property type="match status" value="1"/>
</dbReference>
<name>A0ABQ5U7R1_9PROT</name>
<gene>
    <name evidence="2" type="ORF">GCM10007924_25680</name>
</gene>
<evidence type="ECO:0000313" key="2">
    <source>
        <dbReference type="EMBL" id="GLQ07347.1"/>
    </source>
</evidence>
<accession>A0ABQ5U7R1</accession>
<dbReference type="EMBL" id="BSNF01000008">
    <property type="protein sequence ID" value="GLQ07347.1"/>
    <property type="molecule type" value="Genomic_DNA"/>
</dbReference>
<reference evidence="2" key="1">
    <citation type="journal article" date="2014" name="Int. J. Syst. Evol. Microbiol.">
        <title>Complete genome of a new Firmicutes species belonging to the dominant human colonic microbiota ('Ruminococcus bicirculans') reveals two chromosomes and a selective capacity to utilize plant glucans.</title>
        <authorList>
            <consortium name="NISC Comparative Sequencing Program"/>
            <person name="Wegmann U."/>
            <person name="Louis P."/>
            <person name="Goesmann A."/>
            <person name="Henrissat B."/>
            <person name="Duncan S.H."/>
            <person name="Flint H.J."/>
        </authorList>
    </citation>
    <scope>NUCLEOTIDE SEQUENCE</scope>
    <source>
        <strain evidence="2">NBRC 103408</strain>
    </source>
</reference>
<dbReference type="InterPro" id="IPR025870">
    <property type="entry name" value="Glyoxalase-like_dom"/>
</dbReference>
<feature type="domain" description="Glyoxalase-like" evidence="1">
    <location>
        <begin position="14"/>
        <end position="183"/>
    </location>
</feature>
<protein>
    <recommendedName>
        <fullName evidence="1">Glyoxalase-like domain-containing protein</fullName>
    </recommendedName>
</protein>
<evidence type="ECO:0000313" key="3">
    <source>
        <dbReference type="Proteomes" id="UP001161409"/>
    </source>
</evidence>
<reference evidence="2" key="2">
    <citation type="submission" date="2023-01" db="EMBL/GenBank/DDBJ databases">
        <title>Draft genome sequence of Sneathiella chinensis strain NBRC 103408.</title>
        <authorList>
            <person name="Sun Q."/>
            <person name="Mori K."/>
        </authorList>
    </citation>
    <scope>NUCLEOTIDE SEQUENCE</scope>
    <source>
        <strain evidence="2">NBRC 103408</strain>
    </source>
</reference>
<evidence type="ECO:0000259" key="1">
    <source>
        <dbReference type="Pfam" id="PF13468"/>
    </source>
</evidence>
<dbReference type="Gene3D" id="3.10.180.10">
    <property type="entry name" value="2,3-Dihydroxybiphenyl 1,2-Dioxygenase, domain 1"/>
    <property type="match status" value="1"/>
</dbReference>
<keyword evidence="3" id="KW-1185">Reference proteome</keyword>
<comment type="caution">
    <text evidence="2">The sequence shown here is derived from an EMBL/GenBank/DDBJ whole genome shotgun (WGS) entry which is preliminary data.</text>
</comment>
<proteinExistence type="predicted"/>